<keyword evidence="2" id="KW-0689">Ribosomal protein</keyword>
<dbReference type="SUPFAM" id="SSF52042">
    <property type="entry name" value="Ribosomal protein L32e"/>
    <property type="match status" value="1"/>
</dbReference>
<dbReference type="InterPro" id="IPR018263">
    <property type="entry name" value="Ribosomal_eL32_CS"/>
</dbReference>
<dbReference type="GO" id="GO:0022625">
    <property type="term" value="C:cytosolic large ribosomal subunit"/>
    <property type="evidence" value="ECO:0007669"/>
    <property type="project" value="TreeGrafter"/>
</dbReference>
<evidence type="ECO:0000256" key="1">
    <source>
        <dbReference type="ARBA" id="ARBA00008431"/>
    </source>
</evidence>
<dbReference type="InterPro" id="IPR036351">
    <property type="entry name" value="Ribosomal_eL32_sf"/>
</dbReference>
<dbReference type="PROSITE" id="PS00580">
    <property type="entry name" value="RIBOSOMAL_L32E"/>
    <property type="match status" value="1"/>
</dbReference>
<evidence type="ECO:0000256" key="2">
    <source>
        <dbReference type="ARBA" id="ARBA00022980"/>
    </source>
</evidence>
<dbReference type="Pfam" id="PF01655">
    <property type="entry name" value="Ribosomal_L32e"/>
    <property type="match status" value="1"/>
</dbReference>
<name>A0A8C2RW52_CAPHI</name>
<dbReference type="PANTHER" id="PTHR23413">
    <property type="entry name" value="60S RIBOSOMAL PROTEIN L32 AND DNA-DIRECTED RNA POLYMERASE II, SUBUNIT N"/>
    <property type="match status" value="1"/>
</dbReference>
<keyword evidence="3" id="KW-0687">Ribonucleoprotein</keyword>
<evidence type="ECO:0000256" key="3">
    <source>
        <dbReference type="ARBA" id="ARBA00023274"/>
    </source>
</evidence>
<evidence type="ECO:0008006" key="5">
    <source>
        <dbReference type="Google" id="ProtNLM"/>
    </source>
</evidence>
<reference evidence="4" key="2">
    <citation type="submission" date="2025-08" db="UniProtKB">
        <authorList>
            <consortium name="Ensembl"/>
        </authorList>
    </citation>
    <scope>IDENTIFICATION</scope>
</reference>
<dbReference type="CDD" id="cd00513">
    <property type="entry name" value="Ribosomal_L32_L32e"/>
    <property type="match status" value="1"/>
</dbReference>
<dbReference type="SMART" id="SM01393">
    <property type="entry name" value="Ribosomal_L32e"/>
    <property type="match status" value="1"/>
</dbReference>
<organism evidence="4">
    <name type="scientific">Capra hircus</name>
    <name type="common">Goat</name>
    <dbReference type="NCBI Taxonomy" id="9925"/>
    <lineage>
        <taxon>Eukaryota</taxon>
        <taxon>Metazoa</taxon>
        <taxon>Chordata</taxon>
        <taxon>Craniata</taxon>
        <taxon>Vertebrata</taxon>
        <taxon>Euteleostomi</taxon>
        <taxon>Mammalia</taxon>
        <taxon>Eutheria</taxon>
        <taxon>Laurasiatheria</taxon>
        <taxon>Artiodactyla</taxon>
        <taxon>Ruminantia</taxon>
        <taxon>Pecora</taxon>
        <taxon>Bovidae</taxon>
        <taxon>Caprinae</taxon>
        <taxon>Capra</taxon>
    </lineage>
</organism>
<dbReference type="GO" id="GO:0006412">
    <property type="term" value="P:translation"/>
    <property type="evidence" value="ECO:0007669"/>
    <property type="project" value="InterPro"/>
</dbReference>
<comment type="similarity">
    <text evidence="1">Belongs to the eukaryotic ribosomal protein eL32 family.</text>
</comment>
<dbReference type="AlphaFoldDB" id="A0A8C2RW52"/>
<dbReference type="GO" id="GO:0003735">
    <property type="term" value="F:structural constituent of ribosome"/>
    <property type="evidence" value="ECO:0007669"/>
    <property type="project" value="InterPro"/>
</dbReference>
<sequence length="271" mass="30008">MAALRPLVKPKIVKKRTKKFIRHQSDRYVKIKRNWRKPRGIDNRVRRRFKGQILMPNIGYGSNKKTKHMLPSGFRKFLVHNVKELEVLLMCNKSYCAEIAHNVSSKHRPEHFIQIVSPRVGTAVSPIVTDVETEARLSSCVTVVCRVHVPAESGGPPPPLSVLECREAGCHAQLLSLLLGAVSCAHRMVGGCPMNHSPNRHTAVRSPQDGAKLDFLMPLAALSWPWRSAHGREVGNAWRSSLHPSGGPLLLAQRGEVPSPATALYCALTPS</sequence>
<protein>
    <recommendedName>
        <fullName evidence="5">Ribosomal protein L32</fullName>
    </recommendedName>
</protein>
<accession>A0A8C2RW52</accession>
<dbReference type="Ensembl" id="ENSCHIT00010048144.1">
    <property type="protein sequence ID" value="ENSCHIP00010034211.1"/>
    <property type="gene ID" value="ENSCHIG00010025501.1"/>
</dbReference>
<evidence type="ECO:0000313" key="4">
    <source>
        <dbReference type="Ensembl" id="ENSCHIP00010034211.1"/>
    </source>
</evidence>
<dbReference type="PANTHER" id="PTHR23413:SF6">
    <property type="entry name" value="LARGE RIBOSOMAL SUBUNIT PROTEIN EL32"/>
    <property type="match status" value="1"/>
</dbReference>
<reference evidence="4" key="1">
    <citation type="submission" date="2019-03" db="EMBL/GenBank/DDBJ databases">
        <title>Genome sequencing and reference-guided assembly of Black Bengal Goat (Capra hircus).</title>
        <authorList>
            <person name="Siddiki A.Z."/>
            <person name="Baten A."/>
            <person name="Billah M."/>
            <person name="Alam M.A.U."/>
            <person name="Shawrob K.S.M."/>
            <person name="Saha S."/>
            <person name="Chowdhury M."/>
            <person name="Rahman A.H."/>
            <person name="Stear M."/>
            <person name="Miah G."/>
            <person name="Das G.B."/>
            <person name="Hossain M.M."/>
            <person name="Kumkum M."/>
            <person name="Islam M.S."/>
            <person name="Mollah A.M."/>
            <person name="Ahsan A."/>
            <person name="Tusar F."/>
            <person name="Khan M.K.I."/>
        </authorList>
    </citation>
    <scope>NUCLEOTIDE SEQUENCE [LARGE SCALE GENOMIC DNA]</scope>
</reference>
<proteinExistence type="inferred from homology"/>
<dbReference type="InterPro" id="IPR001515">
    <property type="entry name" value="Ribosomal_eL32"/>
</dbReference>